<feature type="non-terminal residue" evidence="2">
    <location>
        <position position="1"/>
    </location>
</feature>
<keyword evidence="1" id="KW-1133">Transmembrane helix</keyword>
<name>A0A2M8GJS7_9BACT</name>
<evidence type="ECO:0000313" key="2">
    <source>
        <dbReference type="EMBL" id="PJC80418.1"/>
    </source>
</evidence>
<protein>
    <submittedName>
        <fullName evidence="2">Uncharacterized protein</fullName>
    </submittedName>
</protein>
<comment type="caution">
    <text evidence="2">The sequence shown here is derived from an EMBL/GenBank/DDBJ whole genome shotgun (WGS) entry which is preliminary data.</text>
</comment>
<accession>A0A2M8GJS7</accession>
<gene>
    <name evidence="2" type="ORF">CO009_01970</name>
</gene>
<feature type="transmembrane region" description="Helical" evidence="1">
    <location>
        <begin position="42"/>
        <end position="63"/>
    </location>
</feature>
<keyword evidence="1" id="KW-0812">Transmembrane</keyword>
<keyword evidence="1" id="KW-0472">Membrane</keyword>
<dbReference type="Proteomes" id="UP000228960">
    <property type="component" value="Unassembled WGS sequence"/>
</dbReference>
<evidence type="ECO:0000313" key="3">
    <source>
        <dbReference type="Proteomes" id="UP000228960"/>
    </source>
</evidence>
<reference evidence="3" key="1">
    <citation type="submission" date="2017-09" db="EMBL/GenBank/DDBJ databases">
        <title>Depth-based differentiation of microbial function through sediment-hosted aquifers and enrichment of novel symbionts in the deep terrestrial subsurface.</title>
        <authorList>
            <person name="Probst A.J."/>
            <person name="Ladd B."/>
            <person name="Jarett J.K."/>
            <person name="Geller-Mcgrath D.E."/>
            <person name="Sieber C.M.K."/>
            <person name="Emerson J.B."/>
            <person name="Anantharaman K."/>
            <person name="Thomas B.C."/>
            <person name="Malmstrom R."/>
            <person name="Stieglmeier M."/>
            <person name="Klingl A."/>
            <person name="Woyke T."/>
            <person name="Ryan C.M."/>
            <person name="Banfield J.F."/>
        </authorList>
    </citation>
    <scope>NUCLEOTIDE SEQUENCE [LARGE SCALE GENOMIC DNA]</scope>
</reference>
<organism evidence="2 3">
    <name type="scientific">Candidatus Shapirobacteria bacterium CG_4_8_14_3_um_filter_35_11</name>
    <dbReference type="NCBI Taxonomy" id="1974874"/>
    <lineage>
        <taxon>Bacteria</taxon>
        <taxon>Candidatus Shapironibacteriota</taxon>
    </lineage>
</organism>
<proteinExistence type="predicted"/>
<dbReference type="EMBL" id="PFQM01000053">
    <property type="protein sequence ID" value="PJC80418.1"/>
    <property type="molecule type" value="Genomic_DNA"/>
</dbReference>
<dbReference type="AlphaFoldDB" id="A0A2M8GJS7"/>
<sequence length="72" mass="7878">AVGFAVSAVPHLHKSPPLFRYSEIYFVLEPHLNLTHKVPPDAIFRLSAFSCTNFVATGTAIAISKRTIIKGI</sequence>
<evidence type="ECO:0000256" key="1">
    <source>
        <dbReference type="SAM" id="Phobius"/>
    </source>
</evidence>